<keyword evidence="4" id="KW-1185">Reference proteome</keyword>
<evidence type="ECO:0000256" key="2">
    <source>
        <dbReference type="ARBA" id="ARBA00023002"/>
    </source>
</evidence>
<proteinExistence type="inferred from homology"/>
<dbReference type="GO" id="GO:0005783">
    <property type="term" value="C:endoplasmic reticulum"/>
    <property type="evidence" value="ECO:0007669"/>
    <property type="project" value="TreeGrafter"/>
</dbReference>
<evidence type="ECO:0000256" key="1">
    <source>
        <dbReference type="ARBA" id="ARBA00006484"/>
    </source>
</evidence>
<protein>
    <recommendedName>
        <fullName evidence="5">NAD(P)-binding protein</fullName>
    </recommendedName>
</protein>
<sequence>MSLILLALAGIGAIAVLRFAYFLYQFLSFHLLIPSEPLKKYKRANTTAYALVTGSSAGIGLGIAQELVRQGFGVILLGHLPDELASAASTLQQIAPRAQIRTLVLNARTATPAELESALQPLTSTLRITILVNNVGGNPIHHGRHGAVATPAFRPHATYSAADVDAVIDMNARFMARLTALLLPHLSKPPAPGSGERSLVLTLSSGAHIGVPWLVMYGATKAFNRALGVGLARELAADPATAHVDSLVVVPGEVRTQGNCRDLPAGSPSWDRFGREIVRKADGAVSRGWREMHPFWWHGVEDVLARTVSEAVRSKGVTEQLARKKRAWDEVYEKEK</sequence>
<gene>
    <name evidence="3" type="ORF">NEMBOFW57_010317</name>
</gene>
<keyword evidence="2" id="KW-0560">Oxidoreductase</keyword>
<evidence type="ECO:0000313" key="3">
    <source>
        <dbReference type="EMBL" id="KAG7283959.1"/>
    </source>
</evidence>
<evidence type="ECO:0008006" key="5">
    <source>
        <dbReference type="Google" id="ProtNLM"/>
    </source>
</evidence>
<dbReference type="AlphaFoldDB" id="A0AAD4EMV4"/>
<dbReference type="SUPFAM" id="SSF51735">
    <property type="entry name" value="NAD(P)-binding Rossmann-fold domains"/>
    <property type="match status" value="1"/>
</dbReference>
<evidence type="ECO:0000313" key="4">
    <source>
        <dbReference type="Proteomes" id="UP001197093"/>
    </source>
</evidence>
<dbReference type="Gene3D" id="3.40.50.720">
    <property type="entry name" value="NAD(P)-binding Rossmann-like Domain"/>
    <property type="match status" value="1"/>
</dbReference>
<dbReference type="CDD" id="cd05233">
    <property type="entry name" value="SDR_c"/>
    <property type="match status" value="1"/>
</dbReference>
<dbReference type="GO" id="GO:0016491">
    <property type="term" value="F:oxidoreductase activity"/>
    <property type="evidence" value="ECO:0007669"/>
    <property type="project" value="UniProtKB-KW"/>
</dbReference>
<organism evidence="3 4">
    <name type="scientific">Staphylotrichum longicolle</name>
    <dbReference type="NCBI Taxonomy" id="669026"/>
    <lineage>
        <taxon>Eukaryota</taxon>
        <taxon>Fungi</taxon>
        <taxon>Dikarya</taxon>
        <taxon>Ascomycota</taxon>
        <taxon>Pezizomycotina</taxon>
        <taxon>Sordariomycetes</taxon>
        <taxon>Sordariomycetidae</taxon>
        <taxon>Sordariales</taxon>
        <taxon>Chaetomiaceae</taxon>
        <taxon>Staphylotrichum</taxon>
    </lineage>
</organism>
<comment type="similarity">
    <text evidence="1">Belongs to the short-chain dehydrogenases/reductases (SDR) family.</text>
</comment>
<dbReference type="EMBL" id="JAHCVI010000006">
    <property type="protein sequence ID" value="KAG7283959.1"/>
    <property type="molecule type" value="Genomic_DNA"/>
</dbReference>
<name>A0AAD4EMV4_9PEZI</name>
<dbReference type="InterPro" id="IPR036291">
    <property type="entry name" value="NAD(P)-bd_dom_sf"/>
</dbReference>
<reference evidence="3" key="1">
    <citation type="submission" date="2023-02" db="EMBL/GenBank/DDBJ databases">
        <authorList>
            <person name="Palmer J.M."/>
        </authorList>
    </citation>
    <scope>NUCLEOTIDE SEQUENCE</scope>
    <source>
        <strain evidence="3">FW57</strain>
    </source>
</reference>
<accession>A0AAD4EMV4</accession>
<dbReference type="InterPro" id="IPR002347">
    <property type="entry name" value="SDR_fam"/>
</dbReference>
<dbReference type="Pfam" id="PF00106">
    <property type="entry name" value="adh_short"/>
    <property type="match status" value="1"/>
</dbReference>
<dbReference type="InterPro" id="IPR051019">
    <property type="entry name" value="VLCFA-Steroid_DH"/>
</dbReference>
<dbReference type="Proteomes" id="UP001197093">
    <property type="component" value="Unassembled WGS sequence"/>
</dbReference>
<dbReference type="PANTHER" id="PTHR43899:SF13">
    <property type="entry name" value="RH59310P"/>
    <property type="match status" value="1"/>
</dbReference>
<dbReference type="PRINTS" id="PR00081">
    <property type="entry name" value="GDHRDH"/>
</dbReference>
<comment type="caution">
    <text evidence="3">The sequence shown here is derived from an EMBL/GenBank/DDBJ whole genome shotgun (WGS) entry which is preliminary data.</text>
</comment>
<dbReference type="PANTHER" id="PTHR43899">
    <property type="entry name" value="RH59310P"/>
    <property type="match status" value="1"/>
</dbReference>